<dbReference type="eggNOG" id="ENOG502ZHVD">
    <property type="taxonomic scope" value="Bacteria"/>
</dbReference>
<evidence type="ECO:0000313" key="2">
    <source>
        <dbReference type="EMBL" id="CBE67858.1"/>
    </source>
</evidence>
<accession>D5MLJ2</accession>
<gene>
    <name evidence="2" type="ORF">DAMO_0795</name>
</gene>
<dbReference type="PROSITE" id="PS51257">
    <property type="entry name" value="PROKAR_LIPOPROTEIN"/>
    <property type="match status" value="1"/>
</dbReference>
<feature type="region of interest" description="Disordered" evidence="1">
    <location>
        <begin position="228"/>
        <end position="249"/>
    </location>
</feature>
<dbReference type="Proteomes" id="UP000006898">
    <property type="component" value="Chromosome"/>
</dbReference>
<evidence type="ECO:0008006" key="4">
    <source>
        <dbReference type="Google" id="ProtNLM"/>
    </source>
</evidence>
<evidence type="ECO:0000313" key="3">
    <source>
        <dbReference type="Proteomes" id="UP000006898"/>
    </source>
</evidence>
<dbReference type="KEGG" id="mox:DAMO_0795"/>
<reference evidence="2 3" key="1">
    <citation type="journal article" date="2010" name="Nature">
        <title>Nitrite-driven anaerobic methane oxidation by oxygenic bacteria.</title>
        <authorList>
            <person name="Ettwig K.F."/>
            <person name="Butler M.K."/>
            <person name="Le Paslier D."/>
            <person name="Pelletier E."/>
            <person name="Mangenot S."/>
            <person name="Kuypers M.M.M."/>
            <person name="Schreiber F."/>
            <person name="Dutilh B.E."/>
            <person name="Zedelius J."/>
            <person name="de Beer D."/>
            <person name="Gloerich J."/>
            <person name="Wessels H.J.C.T."/>
            <person name="van Allen T."/>
            <person name="Luesken F."/>
            <person name="Wu M."/>
            <person name="van de Pas-Schoonen K.T."/>
            <person name="Op den Camp H.J.M."/>
            <person name="Janssen-Megens E.M."/>
            <person name="Francoijs K-J."/>
            <person name="Stunnenberg H."/>
            <person name="Weissenbach J."/>
            <person name="Jetten M.S.M."/>
            <person name="Strous M."/>
        </authorList>
    </citation>
    <scope>NUCLEOTIDE SEQUENCE [LARGE SCALE GENOMIC DNA]</scope>
</reference>
<proteinExistence type="predicted"/>
<name>D5MLJ2_METO1</name>
<protein>
    <recommendedName>
        <fullName evidence="4">Lipoprotein</fullName>
    </recommendedName>
</protein>
<sequence length="249" mass="26462">MISRVSVFIGLVLGVVFIAGCEKREMHVKTVNVSASTIYCRFDPSCAVNSNDSTTTPIPMQAGGTALLHSRTFAGKPGTPASGLYGYEYRLDLEKASETMVEVEGVATKRVPCLLTMSLEFGPIVDTLDYDGDGKAGDLIYIVTSGGPGTIRPGAVHRWRNKLIVNFDTPVCVGPSGDQGHSSYLFGLASTQPPTSVEATVKETAGLAAAPVKYEQLPRAAKLEHLPSYNVPVRGPQISPTQESERSGS</sequence>
<organism evidence="2 3">
    <name type="scientific">Methylomirabilis oxygeniifera</name>
    <dbReference type="NCBI Taxonomy" id="671143"/>
    <lineage>
        <taxon>Bacteria</taxon>
        <taxon>Candidatus Methylomirabilota</taxon>
        <taxon>Candidatus Methylomirabilia</taxon>
        <taxon>Candidatus Methylomirabilales</taxon>
        <taxon>Candidatus Methylomirabilaceae</taxon>
        <taxon>Candidatus Methylomirabilis</taxon>
    </lineage>
</organism>
<dbReference type="HOGENOM" id="CLU_1198000_0_0_0"/>
<evidence type="ECO:0000256" key="1">
    <source>
        <dbReference type="SAM" id="MobiDB-lite"/>
    </source>
</evidence>
<dbReference type="EMBL" id="FP565575">
    <property type="protein sequence ID" value="CBE67858.1"/>
    <property type="molecule type" value="Genomic_DNA"/>
</dbReference>
<dbReference type="AlphaFoldDB" id="D5MLJ2"/>